<protein>
    <submittedName>
        <fullName evidence="9">Uncharacterized protein</fullName>
    </submittedName>
</protein>
<feature type="region of interest" description="Disordered" evidence="6">
    <location>
        <begin position="1"/>
        <end position="47"/>
    </location>
</feature>
<keyword evidence="3 7" id="KW-0812">Transmembrane</keyword>
<feature type="compositionally biased region" description="Low complexity" evidence="6">
    <location>
        <begin position="29"/>
        <end position="40"/>
    </location>
</feature>
<comment type="similarity">
    <text evidence="2">Belongs to the nucleobase:cation symporter-2 (NCS2) (TC 2.A.40) family.</text>
</comment>
<evidence type="ECO:0000256" key="2">
    <source>
        <dbReference type="ARBA" id="ARBA00008821"/>
    </source>
</evidence>
<evidence type="ECO:0000256" key="4">
    <source>
        <dbReference type="ARBA" id="ARBA00022989"/>
    </source>
</evidence>
<feature type="transmembrane region" description="Helical" evidence="7">
    <location>
        <begin position="406"/>
        <end position="425"/>
    </location>
</feature>
<keyword evidence="8" id="KW-1185">Reference proteome</keyword>
<comment type="subcellular location">
    <subcellularLocation>
        <location evidence="1">Membrane</location>
        <topology evidence="1">Multi-pass membrane protein</topology>
    </subcellularLocation>
</comment>
<keyword evidence="5 7" id="KW-0472">Membrane</keyword>
<dbReference type="Proteomes" id="UP000887577">
    <property type="component" value="Unplaced"/>
</dbReference>
<evidence type="ECO:0000256" key="6">
    <source>
        <dbReference type="SAM" id="MobiDB-lite"/>
    </source>
</evidence>
<dbReference type="WBParaSite" id="PSU_v2.g1933.t1">
    <property type="protein sequence ID" value="PSU_v2.g1933.t1"/>
    <property type="gene ID" value="PSU_v2.g1933"/>
</dbReference>
<name>A0A914YJ48_9BILA</name>
<feature type="transmembrane region" description="Helical" evidence="7">
    <location>
        <begin position="199"/>
        <end position="221"/>
    </location>
</feature>
<dbReference type="Pfam" id="PF00860">
    <property type="entry name" value="Xan_ur_permease"/>
    <property type="match status" value="2"/>
</dbReference>
<dbReference type="InterPro" id="IPR006043">
    <property type="entry name" value="NCS2"/>
</dbReference>
<evidence type="ECO:0000313" key="9">
    <source>
        <dbReference type="WBParaSite" id="PSU_v2.g1933.t1"/>
    </source>
</evidence>
<dbReference type="PANTHER" id="PTHR11119">
    <property type="entry name" value="XANTHINE-URACIL / VITAMIN C PERMEASE FAMILY MEMBER"/>
    <property type="match status" value="1"/>
</dbReference>
<feature type="transmembrane region" description="Helical" evidence="7">
    <location>
        <begin position="437"/>
        <end position="454"/>
    </location>
</feature>
<evidence type="ECO:0000256" key="1">
    <source>
        <dbReference type="ARBA" id="ARBA00004141"/>
    </source>
</evidence>
<evidence type="ECO:0000256" key="7">
    <source>
        <dbReference type="SAM" id="Phobius"/>
    </source>
</evidence>
<feature type="transmembrane region" description="Helical" evidence="7">
    <location>
        <begin position="174"/>
        <end position="193"/>
    </location>
</feature>
<feature type="transmembrane region" description="Helical" evidence="7">
    <location>
        <begin position="233"/>
        <end position="253"/>
    </location>
</feature>
<feature type="transmembrane region" description="Helical" evidence="7">
    <location>
        <begin position="339"/>
        <end position="361"/>
    </location>
</feature>
<feature type="transmembrane region" description="Helical" evidence="7">
    <location>
        <begin position="469"/>
        <end position="488"/>
    </location>
</feature>
<evidence type="ECO:0000313" key="8">
    <source>
        <dbReference type="Proteomes" id="UP000887577"/>
    </source>
</evidence>
<feature type="transmembrane region" description="Helical" evidence="7">
    <location>
        <begin position="106"/>
        <end position="127"/>
    </location>
</feature>
<organism evidence="8 9">
    <name type="scientific">Panagrolaimus superbus</name>
    <dbReference type="NCBI Taxonomy" id="310955"/>
    <lineage>
        <taxon>Eukaryota</taxon>
        <taxon>Metazoa</taxon>
        <taxon>Ecdysozoa</taxon>
        <taxon>Nematoda</taxon>
        <taxon>Chromadorea</taxon>
        <taxon>Rhabditida</taxon>
        <taxon>Tylenchina</taxon>
        <taxon>Panagrolaimomorpha</taxon>
        <taxon>Panagrolaimoidea</taxon>
        <taxon>Panagrolaimidae</taxon>
        <taxon>Panagrolaimus</taxon>
    </lineage>
</organism>
<sequence>MNENGIPPSSPQHQPNNHVQNKSEKTEITETTSSIDMTETTSDEGDRRQKLAFRAGDVPKWKQSILLGFQQTMICISGILIAPYLVSEIACAGVDTISLRVQLISTTFVVTGITTLFQTVFGLRLAILQGPSFAFLPPLYAFANLPEMRCNATLNDFVPPESYLDRVRTIQGSLALAAVFLIFVGATGLIGVISRHIGPITICPLLILLCLAEHNVPLPYYADRKIRFTKYRLFGQFPYLLSILIAYGVAFTLSKANWIPADSPARIDKEQSIVNLRESPWFHVPYPGQFGIPKVSVGLFLGMLASCVACSIESLGAYGILAKVSEEKPPPASTLNRSIVIEGFGCMLAGLMGIGVGITTYSENVAAVSITRVASRHTMQIAGIILILLGVFTKVGAVLATIPDPMVGGILGMGVCMITGVALSNLEYVNIKLSRNLTIMGVSIIMGVVIPDYFEAHPVETGNRDIDQMFNILLTIRMFVGGMIAFILDNTCSGATRDERGFQPHVLTPLEKDHEVDADGYAFPQRVNEFLMKYSGFCKFPFMPSMKRLEATSMPSLNDPNSPH</sequence>
<feature type="transmembrane region" description="Helical" evidence="7">
    <location>
        <begin position="64"/>
        <end position="86"/>
    </location>
</feature>
<dbReference type="GO" id="GO:0016020">
    <property type="term" value="C:membrane"/>
    <property type="evidence" value="ECO:0007669"/>
    <property type="project" value="UniProtKB-SubCell"/>
</dbReference>
<accession>A0A914YJ48</accession>
<keyword evidence="4 7" id="KW-1133">Transmembrane helix</keyword>
<dbReference type="AlphaFoldDB" id="A0A914YJ48"/>
<dbReference type="GO" id="GO:0022857">
    <property type="term" value="F:transmembrane transporter activity"/>
    <property type="evidence" value="ECO:0007669"/>
    <property type="project" value="InterPro"/>
</dbReference>
<feature type="transmembrane region" description="Helical" evidence="7">
    <location>
        <begin position="381"/>
        <end position="400"/>
    </location>
</feature>
<reference evidence="9" key="1">
    <citation type="submission" date="2022-11" db="UniProtKB">
        <authorList>
            <consortium name="WormBaseParasite"/>
        </authorList>
    </citation>
    <scope>IDENTIFICATION</scope>
</reference>
<feature type="compositionally biased region" description="Polar residues" evidence="6">
    <location>
        <begin position="11"/>
        <end position="20"/>
    </location>
</feature>
<proteinExistence type="inferred from homology"/>
<evidence type="ECO:0000256" key="5">
    <source>
        <dbReference type="ARBA" id="ARBA00023136"/>
    </source>
</evidence>
<evidence type="ECO:0000256" key="3">
    <source>
        <dbReference type="ARBA" id="ARBA00022692"/>
    </source>
</evidence>